<dbReference type="Proteomes" id="UP000199202">
    <property type="component" value="Unassembled WGS sequence"/>
</dbReference>
<dbReference type="InterPro" id="IPR000873">
    <property type="entry name" value="AMP-dep_synth/lig_dom"/>
</dbReference>
<evidence type="ECO:0000259" key="4">
    <source>
        <dbReference type="PROSITE" id="PS50075"/>
    </source>
</evidence>
<evidence type="ECO:0000256" key="3">
    <source>
        <dbReference type="SAM" id="MobiDB-lite"/>
    </source>
</evidence>
<evidence type="ECO:0000313" key="6">
    <source>
        <dbReference type="Proteomes" id="UP000199202"/>
    </source>
</evidence>
<feature type="region of interest" description="Disordered" evidence="3">
    <location>
        <begin position="476"/>
        <end position="497"/>
    </location>
</feature>
<dbReference type="InterPro" id="IPR036736">
    <property type="entry name" value="ACP-like_sf"/>
</dbReference>
<dbReference type="SUPFAM" id="SSF56801">
    <property type="entry name" value="Acetyl-CoA synthetase-like"/>
    <property type="match status" value="1"/>
</dbReference>
<organism evidence="5 6">
    <name type="scientific">Nonomuraea jiangxiensis</name>
    <dbReference type="NCBI Taxonomy" id="633440"/>
    <lineage>
        <taxon>Bacteria</taxon>
        <taxon>Bacillati</taxon>
        <taxon>Actinomycetota</taxon>
        <taxon>Actinomycetes</taxon>
        <taxon>Streptosporangiales</taxon>
        <taxon>Streptosporangiaceae</taxon>
        <taxon>Nonomuraea</taxon>
    </lineage>
</organism>
<dbReference type="PANTHER" id="PTHR44845">
    <property type="entry name" value="CARRIER DOMAIN-CONTAINING PROTEIN"/>
    <property type="match status" value="1"/>
</dbReference>
<keyword evidence="2" id="KW-0597">Phosphoprotein</keyword>
<dbReference type="Gene3D" id="3.40.50.12780">
    <property type="entry name" value="N-terminal domain of ligase-like"/>
    <property type="match status" value="1"/>
</dbReference>
<dbReference type="OrthoDB" id="3494848at2"/>
<protein>
    <submittedName>
        <fullName evidence="5">Nonribosomal peptide synthetase protein VioO</fullName>
    </submittedName>
</protein>
<dbReference type="GO" id="GO:0031177">
    <property type="term" value="F:phosphopantetheine binding"/>
    <property type="evidence" value="ECO:0007669"/>
    <property type="project" value="InterPro"/>
</dbReference>
<gene>
    <name evidence="5" type="ORF">SAMN05421869_12514</name>
</gene>
<dbReference type="InterPro" id="IPR020806">
    <property type="entry name" value="PKS_PP-bd"/>
</dbReference>
<keyword evidence="1" id="KW-0596">Phosphopantetheine</keyword>
<dbReference type="Gene3D" id="1.10.1200.10">
    <property type="entry name" value="ACP-like"/>
    <property type="match status" value="1"/>
</dbReference>
<dbReference type="EMBL" id="FNDJ01000025">
    <property type="protein sequence ID" value="SDL35828.1"/>
    <property type="molecule type" value="Genomic_DNA"/>
</dbReference>
<dbReference type="PROSITE" id="PS00455">
    <property type="entry name" value="AMP_BINDING"/>
    <property type="match status" value="1"/>
</dbReference>
<dbReference type="InterPro" id="IPR009081">
    <property type="entry name" value="PP-bd_ACP"/>
</dbReference>
<dbReference type="InterPro" id="IPR042099">
    <property type="entry name" value="ANL_N_sf"/>
</dbReference>
<dbReference type="Pfam" id="PF00501">
    <property type="entry name" value="AMP-binding"/>
    <property type="match status" value="1"/>
</dbReference>
<keyword evidence="6" id="KW-1185">Reference proteome</keyword>
<dbReference type="STRING" id="633440.SAMN05421869_12514"/>
<reference evidence="5 6" key="1">
    <citation type="submission" date="2016-10" db="EMBL/GenBank/DDBJ databases">
        <authorList>
            <person name="de Groot N.N."/>
        </authorList>
    </citation>
    <scope>NUCLEOTIDE SEQUENCE [LARGE SCALE GENOMIC DNA]</scope>
    <source>
        <strain evidence="5 6">CGMCC 4.6533</strain>
    </source>
</reference>
<accession>A0A1G9JEG1</accession>
<sequence length="585" mass="61806">MHKEASVSRGDELTAPVRDTISTTAPGLLGRMPRDLSRVAVVHEDRDLTFGDIAALSEDVSGVVRGHGLERRVVGVPADRSPEFVARLIGLWSAGAVPAILGDWGPERVRGALTATGAAAAFGPSPAGLELLDTAGDDRRLLGEDLGEASHILFTSGTTGRPKGIVVGRAAFEAASWAFFKELPMDESDRIAFLSRPGHDPSLRELIAPWLTGATLYIPGSRTAADPRLAAAWLAEHSITVLQGSPVLLQLMAGSSNRPVDSLRLVCSAGARLTAAALRSTARFAPRATIANCYGASETPQVVCMHRVPPGKGVASEDPVPIGRALGHAVVRIVPDDMSGGESPQGRLQVEAAACALGYTDGTPLLAPGHDGRRWYDTGDIVRRLPDGSMCFLRRADRQVQVNGARVELEEIEGAATRVAGVVEAVATFVEDGGGVGSVRLTVVRSPTTAVDGDELRAALFDYLDPAVVPSSIEVRDSLPEDPGWDSAPPEDAHGEDGTATLSEVLQECARSALGRGSGRIDPDGGFFEAGFTSMSLMRFVSEVSVRLGAEISPVLVYRFPSLNAFADHLREHLDDLTSSSDFRR</sequence>
<evidence type="ECO:0000313" key="5">
    <source>
        <dbReference type="EMBL" id="SDL35828.1"/>
    </source>
</evidence>
<dbReference type="PROSITE" id="PS50075">
    <property type="entry name" value="CARRIER"/>
    <property type="match status" value="1"/>
</dbReference>
<name>A0A1G9JEG1_9ACTN</name>
<dbReference type="PANTHER" id="PTHR44845:SF6">
    <property type="entry name" value="BETA-ALANINE-ACTIVATING ENZYME"/>
    <property type="match status" value="1"/>
</dbReference>
<proteinExistence type="predicted"/>
<feature type="domain" description="Carrier" evidence="4">
    <location>
        <begin position="496"/>
        <end position="574"/>
    </location>
</feature>
<dbReference type="InterPro" id="IPR045851">
    <property type="entry name" value="AMP-bd_C_sf"/>
</dbReference>
<evidence type="ECO:0000256" key="2">
    <source>
        <dbReference type="ARBA" id="ARBA00022553"/>
    </source>
</evidence>
<dbReference type="InterPro" id="IPR020845">
    <property type="entry name" value="AMP-binding_CS"/>
</dbReference>
<dbReference type="AlphaFoldDB" id="A0A1G9JEG1"/>
<dbReference type="Pfam" id="PF00550">
    <property type="entry name" value="PP-binding"/>
    <property type="match status" value="1"/>
</dbReference>
<dbReference type="SUPFAM" id="SSF47336">
    <property type="entry name" value="ACP-like"/>
    <property type="match status" value="1"/>
</dbReference>
<dbReference type="Gene3D" id="3.30.300.30">
    <property type="match status" value="1"/>
</dbReference>
<dbReference type="SMART" id="SM00823">
    <property type="entry name" value="PKS_PP"/>
    <property type="match status" value="1"/>
</dbReference>
<evidence type="ECO:0000256" key="1">
    <source>
        <dbReference type="ARBA" id="ARBA00022450"/>
    </source>
</evidence>